<evidence type="ECO:0000259" key="6">
    <source>
        <dbReference type="Pfam" id="PF02776"/>
    </source>
</evidence>
<dbReference type="InterPro" id="IPR012001">
    <property type="entry name" value="Thiamin_PyroP_enz_TPP-bd_dom"/>
</dbReference>
<keyword evidence="2 3" id="KW-0786">Thiamine pyrophosphate</keyword>
<evidence type="ECO:0000259" key="4">
    <source>
        <dbReference type="Pfam" id="PF00205"/>
    </source>
</evidence>
<dbReference type="GO" id="GO:0003984">
    <property type="term" value="F:acetolactate synthase activity"/>
    <property type="evidence" value="ECO:0007669"/>
    <property type="project" value="UniProtKB-EC"/>
</dbReference>
<feature type="domain" description="Thiamine pyrophosphate enzyme central" evidence="4">
    <location>
        <begin position="188"/>
        <end position="321"/>
    </location>
</feature>
<evidence type="ECO:0000256" key="1">
    <source>
        <dbReference type="ARBA" id="ARBA00007812"/>
    </source>
</evidence>
<dbReference type="RefSeq" id="WP_310765594.1">
    <property type="nucleotide sequence ID" value="NZ_CP134050.1"/>
</dbReference>
<gene>
    <name evidence="7" type="ORF">RGB73_24930</name>
</gene>
<dbReference type="Proteomes" id="UP001256827">
    <property type="component" value="Chromosome"/>
</dbReference>
<evidence type="ECO:0000256" key="2">
    <source>
        <dbReference type="ARBA" id="ARBA00023052"/>
    </source>
</evidence>
<dbReference type="PROSITE" id="PS00187">
    <property type="entry name" value="TPP_ENZYMES"/>
    <property type="match status" value="1"/>
</dbReference>
<dbReference type="EC" id="2.2.1.6" evidence="7"/>
<dbReference type="SUPFAM" id="SSF52518">
    <property type="entry name" value="Thiamin diphosphate-binding fold (THDP-binding)"/>
    <property type="match status" value="2"/>
</dbReference>
<feature type="domain" description="Thiamine pyrophosphate enzyme N-terminal TPP-binding" evidence="6">
    <location>
        <begin position="1"/>
        <end position="118"/>
    </location>
</feature>
<evidence type="ECO:0000259" key="5">
    <source>
        <dbReference type="Pfam" id="PF02775"/>
    </source>
</evidence>
<evidence type="ECO:0000256" key="3">
    <source>
        <dbReference type="RuleBase" id="RU362132"/>
    </source>
</evidence>
<dbReference type="InterPro" id="IPR011766">
    <property type="entry name" value="TPP_enzyme_TPP-bd"/>
</dbReference>
<keyword evidence="8" id="KW-1185">Reference proteome</keyword>
<dbReference type="EMBL" id="CP134050">
    <property type="protein sequence ID" value="WNC13893.1"/>
    <property type="molecule type" value="Genomic_DNA"/>
</dbReference>
<evidence type="ECO:0000313" key="7">
    <source>
        <dbReference type="EMBL" id="WNC13893.1"/>
    </source>
</evidence>
<dbReference type="InterPro" id="IPR029061">
    <property type="entry name" value="THDP-binding"/>
</dbReference>
<dbReference type="SUPFAM" id="SSF52467">
    <property type="entry name" value="DHS-like NAD/FAD-binding domain"/>
    <property type="match status" value="1"/>
</dbReference>
<dbReference type="Gene3D" id="3.40.50.1220">
    <property type="entry name" value="TPP-binding domain"/>
    <property type="match status" value="1"/>
</dbReference>
<dbReference type="Pfam" id="PF02776">
    <property type="entry name" value="TPP_enzyme_N"/>
    <property type="match status" value="1"/>
</dbReference>
<sequence length="552" mass="60242">MKATDLMVKCLENEGVQYIFGIPGEENIDLVHSLASSDQIQFVAVRHEQGAAFMADVYGRLTGKAGVCLATLGPGATNLLTGIGDANLDHAPVVAITGQAGLERMHKESHQYIDVVAMFEPVTKWSIQIKRPQTIPEIVRKAFKLAELEKPGAVHIELPEDMAADDIEAKVLPKTPLPVSVPCETSMKKALELIEKSQKPFIIAGNGVLRRKASKELQAFAEALKAPVTHTFMAKGVLPPDHPLNMYTVGLQMKDYVLCGLHEADLILAIGYDFVEYLPMYWNENNPKPIIHIDTLPAEVDEHYPVAAELVGDIPAALTYLTAHLKGTKEWMPGGELHQKLVQELTHIHKEEASPSASGGARIKPKTILDEVAKIATDNTIVISDVGAHKLWIARNYQPKLPNRVVISNGFATMGIAVPGAIGAKLACPDDPVICITGDGGFLMNGVEVETAKRLGVAFTILLLNDSKYGLIDWKLKNRFDASYGVEFANPDFVRFAESFGITGIRVNHVTELEAALQKALSMKEIVLVEIPVDAEENLKLSQHLGKMVCRL</sequence>
<feature type="domain" description="Thiamine pyrophosphate enzyme TPP-binding" evidence="5">
    <location>
        <begin position="385"/>
        <end position="531"/>
    </location>
</feature>
<keyword evidence="7" id="KW-0808">Transferase</keyword>
<proteinExistence type="inferred from homology"/>
<dbReference type="InterPro" id="IPR000399">
    <property type="entry name" value="TPP-bd_CS"/>
</dbReference>
<dbReference type="InterPro" id="IPR045229">
    <property type="entry name" value="TPP_enz"/>
</dbReference>
<dbReference type="Pfam" id="PF02775">
    <property type="entry name" value="TPP_enzyme_C"/>
    <property type="match status" value="1"/>
</dbReference>
<protein>
    <submittedName>
        <fullName evidence="7">Acetolactate synthase large subunit</fullName>
        <ecNumber evidence="7">2.2.1.6</ecNumber>
    </submittedName>
</protein>
<reference evidence="7 8" key="1">
    <citation type="submission" date="2023-09" db="EMBL/GenBank/DDBJ databases">
        <title>Complete Genome and Methylome dissection of Bacillus brevis NEB573 original source of BbsI restriction endonuclease.</title>
        <authorList>
            <person name="Fomenkov A."/>
            <person name="Roberts R.D."/>
        </authorList>
    </citation>
    <scope>NUCLEOTIDE SEQUENCE [LARGE SCALE GENOMIC DNA]</scope>
    <source>
        <strain evidence="7 8">NEB573</strain>
    </source>
</reference>
<dbReference type="Gene3D" id="3.40.50.970">
    <property type="match status" value="2"/>
</dbReference>
<dbReference type="PANTHER" id="PTHR18968:SF129">
    <property type="entry name" value="ACETOLACTATE SYNTHASE"/>
    <property type="match status" value="1"/>
</dbReference>
<accession>A0ABY9T1S2</accession>
<dbReference type="NCBIfam" id="NF006187">
    <property type="entry name" value="PRK08322.1"/>
    <property type="match status" value="1"/>
</dbReference>
<name>A0ABY9T1S2_BREBE</name>
<dbReference type="PANTHER" id="PTHR18968">
    <property type="entry name" value="THIAMINE PYROPHOSPHATE ENZYMES"/>
    <property type="match status" value="1"/>
</dbReference>
<dbReference type="InterPro" id="IPR029035">
    <property type="entry name" value="DHS-like_NAD/FAD-binding_dom"/>
</dbReference>
<organism evidence="7 8">
    <name type="scientific">Brevibacillus brevis</name>
    <name type="common">Bacillus brevis</name>
    <dbReference type="NCBI Taxonomy" id="1393"/>
    <lineage>
        <taxon>Bacteria</taxon>
        <taxon>Bacillati</taxon>
        <taxon>Bacillota</taxon>
        <taxon>Bacilli</taxon>
        <taxon>Bacillales</taxon>
        <taxon>Paenibacillaceae</taxon>
        <taxon>Brevibacillus</taxon>
    </lineage>
</organism>
<evidence type="ECO:0000313" key="8">
    <source>
        <dbReference type="Proteomes" id="UP001256827"/>
    </source>
</evidence>
<dbReference type="Pfam" id="PF00205">
    <property type="entry name" value="TPP_enzyme_M"/>
    <property type="match status" value="1"/>
</dbReference>
<dbReference type="CDD" id="cd07035">
    <property type="entry name" value="TPP_PYR_POX_like"/>
    <property type="match status" value="1"/>
</dbReference>
<comment type="similarity">
    <text evidence="1 3">Belongs to the TPP enzyme family.</text>
</comment>
<dbReference type="InterPro" id="IPR012000">
    <property type="entry name" value="Thiamin_PyroP_enz_cen_dom"/>
</dbReference>